<organism evidence="10 11">
    <name type="scientific">Cellulomonas denverensis</name>
    <dbReference type="NCBI Taxonomy" id="264297"/>
    <lineage>
        <taxon>Bacteria</taxon>
        <taxon>Bacillati</taxon>
        <taxon>Actinomycetota</taxon>
        <taxon>Actinomycetes</taxon>
        <taxon>Micrococcales</taxon>
        <taxon>Cellulomonadaceae</taxon>
        <taxon>Cellulomonas</taxon>
    </lineage>
</organism>
<dbReference type="Pfam" id="PF00441">
    <property type="entry name" value="Acyl-CoA_dh_1"/>
    <property type="match status" value="1"/>
</dbReference>
<dbReference type="GO" id="GO:0050660">
    <property type="term" value="F:flavin adenine dinucleotide binding"/>
    <property type="evidence" value="ECO:0007669"/>
    <property type="project" value="InterPro"/>
</dbReference>
<dbReference type="GO" id="GO:0003995">
    <property type="term" value="F:acyl-CoA dehydrogenase activity"/>
    <property type="evidence" value="ECO:0007669"/>
    <property type="project" value="TreeGrafter"/>
</dbReference>
<dbReference type="AlphaFoldDB" id="A0A7X6KWK6"/>
<dbReference type="GO" id="GO:0005886">
    <property type="term" value="C:plasma membrane"/>
    <property type="evidence" value="ECO:0007669"/>
    <property type="project" value="TreeGrafter"/>
</dbReference>
<reference evidence="10 11" key="1">
    <citation type="submission" date="2020-04" db="EMBL/GenBank/DDBJ databases">
        <title>MicrobeNet Type strains.</title>
        <authorList>
            <person name="Nicholson A.C."/>
        </authorList>
    </citation>
    <scope>NUCLEOTIDE SEQUENCE [LARGE SCALE GENOMIC DNA]</scope>
    <source>
        <strain evidence="10 11">ATCC BAA-788</strain>
    </source>
</reference>
<dbReference type="InterPro" id="IPR013786">
    <property type="entry name" value="AcylCoA_DH/ox_N"/>
</dbReference>
<dbReference type="PANTHER" id="PTHR43884">
    <property type="entry name" value="ACYL-COA DEHYDROGENASE"/>
    <property type="match status" value="1"/>
</dbReference>
<dbReference type="EC" id="1.3.8.13" evidence="10"/>
<name>A0A7X6KWK6_9CELL</name>
<feature type="domain" description="Acyl-CoA dehydrogenase/oxidase N-terminal" evidence="9">
    <location>
        <begin position="6"/>
        <end position="115"/>
    </location>
</feature>
<sequence length="377" mass="42249">MDFRLTEDQDLMVQAVRELMAQENWEPYFAECDAKHEYPQRFVQALCELGIDTLLLPESAGGLDAGWTTVAAVWEELGRQGVPTYVLYQLPTLGTVVEVGTPAQQEKILSYLGTGKQIWNFAMTEPGAGSSFAAMSTTYTRRDGKVYLTGHKTFITSSAGVDQLVVMARNAEDMDQYTEWFVDMSLPGITKEPLEKLGLRMDSCCEIYFDQVELREEDMFGQEGQGFARTVADFDLERFLVAACDYGWALCAYEDALRYANQREQGGQAIGRYQLIQDKIARMRIALTNMRNMVFETAWKADNDLLGKGDCSMLKLYCTQAAAAVVDDAIQILGGIAVTGAHRVARFYRDLRVERISGGTDEMMVLTTARAALKEYR</sequence>
<dbReference type="InterPro" id="IPR006091">
    <property type="entry name" value="Acyl-CoA_Oxase/DH_mid-dom"/>
</dbReference>
<dbReference type="EMBL" id="JAAXOX010000005">
    <property type="protein sequence ID" value="NKY23353.1"/>
    <property type="molecule type" value="Genomic_DNA"/>
</dbReference>
<dbReference type="SUPFAM" id="SSF47203">
    <property type="entry name" value="Acyl-CoA dehydrogenase C-terminal domain-like"/>
    <property type="match status" value="1"/>
</dbReference>
<dbReference type="Gene3D" id="1.10.540.10">
    <property type="entry name" value="Acyl-CoA dehydrogenase/oxidase, N-terminal domain"/>
    <property type="match status" value="1"/>
</dbReference>
<evidence type="ECO:0000256" key="1">
    <source>
        <dbReference type="ARBA" id="ARBA00001974"/>
    </source>
</evidence>
<evidence type="ECO:0000256" key="2">
    <source>
        <dbReference type="ARBA" id="ARBA00009347"/>
    </source>
</evidence>
<dbReference type="InterPro" id="IPR009075">
    <property type="entry name" value="AcylCo_DH/oxidase_C"/>
</dbReference>
<dbReference type="InterPro" id="IPR037069">
    <property type="entry name" value="AcylCoA_DH/ox_N_sf"/>
</dbReference>
<dbReference type="InterPro" id="IPR036250">
    <property type="entry name" value="AcylCo_DH-like_C"/>
</dbReference>
<feature type="domain" description="Acyl-CoA dehydrogenase/oxidase C-terminal" evidence="7">
    <location>
        <begin position="224"/>
        <end position="372"/>
    </location>
</feature>
<dbReference type="PANTHER" id="PTHR43884:SF19">
    <property type="entry name" value="ACYL-COA DEHYDROGENASE FADE4-RELATED"/>
    <property type="match status" value="1"/>
</dbReference>
<dbReference type="Gene3D" id="1.20.140.10">
    <property type="entry name" value="Butyryl-CoA Dehydrogenase, subunit A, domain 3"/>
    <property type="match status" value="1"/>
</dbReference>
<evidence type="ECO:0000256" key="4">
    <source>
        <dbReference type="ARBA" id="ARBA00022827"/>
    </source>
</evidence>
<keyword evidence="5 6" id="KW-0560">Oxidoreductase</keyword>
<evidence type="ECO:0000259" key="7">
    <source>
        <dbReference type="Pfam" id="PF00441"/>
    </source>
</evidence>
<evidence type="ECO:0000259" key="8">
    <source>
        <dbReference type="Pfam" id="PF02770"/>
    </source>
</evidence>
<dbReference type="Pfam" id="PF02770">
    <property type="entry name" value="Acyl-CoA_dh_M"/>
    <property type="match status" value="1"/>
</dbReference>
<gene>
    <name evidence="10" type="primary">caiA</name>
    <name evidence="10" type="ORF">HGA03_11835</name>
</gene>
<accession>A0A7X6KWK6</accession>
<dbReference type="SUPFAM" id="SSF56645">
    <property type="entry name" value="Acyl-CoA dehydrogenase NM domain-like"/>
    <property type="match status" value="1"/>
</dbReference>
<keyword evidence="4 6" id="KW-0274">FAD</keyword>
<dbReference type="InterPro" id="IPR009100">
    <property type="entry name" value="AcylCoA_DH/oxidase_NM_dom_sf"/>
</dbReference>
<comment type="similarity">
    <text evidence="2 6">Belongs to the acyl-CoA dehydrogenase family.</text>
</comment>
<evidence type="ECO:0000256" key="6">
    <source>
        <dbReference type="RuleBase" id="RU362125"/>
    </source>
</evidence>
<dbReference type="InterPro" id="IPR046373">
    <property type="entry name" value="Acyl-CoA_Oxase/DH_mid-dom_sf"/>
</dbReference>
<dbReference type="CDD" id="cd00567">
    <property type="entry name" value="ACAD"/>
    <property type="match status" value="1"/>
</dbReference>
<dbReference type="NCBIfam" id="NF002885">
    <property type="entry name" value="PRK03354.1"/>
    <property type="match status" value="1"/>
</dbReference>
<dbReference type="Pfam" id="PF02771">
    <property type="entry name" value="Acyl-CoA_dh_N"/>
    <property type="match status" value="1"/>
</dbReference>
<proteinExistence type="inferred from homology"/>
<feature type="domain" description="Acyl-CoA oxidase/dehydrogenase middle" evidence="8">
    <location>
        <begin position="121"/>
        <end position="212"/>
    </location>
</feature>
<evidence type="ECO:0000259" key="9">
    <source>
        <dbReference type="Pfam" id="PF02771"/>
    </source>
</evidence>
<dbReference type="RefSeq" id="WP_168630480.1">
    <property type="nucleotide sequence ID" value="NZ_BONL01000002.1"/>
</dbReference>
<protein>
    <submittedName>
        <fullName evidence="10">Crotonobetainyl-CoA dehydrogenase</fullName>
        <ecNumber evidence="10">1.3.8.13</ecNumber>
    </submittedName>
</protein>
<keyword evidence="11" id="KW-1185">Reference proteome</keyword>
<dbReference type="Proteomes" id="UP000581206">
    <property type="component" value="Unassembled WGS sequence"/>
</dbReference>
<evidence type="ECO:0000313" key="10">
    <source>
        <dbReference type="EMBL" id="NKY23353.1"/>
    </source>
</evidence>
<keyword evidence="3 6" id="KW-0285">Flavoprotein</keyword>
<evidence type="ECO:0000256" key="5">
    <source>
        <dbReference type="ARBA" id="ARBA00023002"/>
    </source>
</evidence>
<dbReference type="FunFam" id="1.20.140.10:FF:000001">
    <property type="entry name" value="Acyl-CoA dehydrogenase"/>
    <property type="match status" value="1"/>
</dbReference>
<comment type="caution">
    <text evidence="10">The sequence shown here is derived from an EMBL/GenBank/DDBJ whole genome shotgun (WGS) entry which is preliminary data.</text>
</comment>
<evidence type="ECO:0000313" key="11">
    <source>
        <dbReference type="Proteomes" id="UP000581206"/>
    </source>
</evidence>
<dbReference type="Gene3D" id="2.40.110.10">
    <property type="entry name" value="Butyryl-CoA Dehydrogenase, subunit A, domain 2"/>
    <property type="match status" value="1"/>
</dbReference>
<comment type="cofactor">
    <cofactor evidence="1 6">
        <name>FAD</name>
        <dbReference type="ChEBI" id="CHEBI:57692"/>
    </cofactor>
</comment>
<evidence type="ECO:0000256" key="3">
    <source>
        <dbReference type="ARBA" id="ARBA00022630"/>
    </source>
</evidence>
<dbReference type="FunFam" id="2.40.110.10:FF:000002">
    <property type="entry name" value="Acyl-CoA dehydrogenase fadE12"/>
    <property type="match status" value="1"/>
</dbReference>